<dbReference type="InterPro" id="IPR001962">
    <property type="entry name" value="Asn_synthase"/>
</dbReference>
<dbReference type="EMBL" id="JAAIUW010000011">
    <property type="protein sequence ID" value="KAF7810341.1"/>
    <property type="molecule type" value="Genomic_DNA"/>
</dbReference>
<dbReference type="Proteomes" id="UP000634136">
    <property type="component" value="Unassembled WGS sequence"/>
</dbReference>
<sequence length="324" mass="35531">MAEKKGEEFNSKELGSWLKAVNGGKRIMWPSEVKTSHEKGKEGAGRRVGMIKKVETSSILEQLVRMTVNDDDTVREEGGKVTNQEVVGSGKGSRLGYIATTKERIVSVMNEHAQAEGFQIKARSGENDVNIDEATEEEQRKGKTNEEEGIAATLPKARWVILNEGEMVKKNTVGKGGLSTWKQVVREKENVVLVVEVKKRLFNDLTNGIGEPINGDVLSTKKGGKIAAFAKSPFAAKLRSVLKEGSAYIWFTYLKAAKEVADYLGTIHHEEDQIIGVKMVISGEGSDEIFGGYLYSIRPPGPQLGSVPPRNLQTGHTKIFMITA</sequence>
<proteinExistence type="predicted"/>
<keyword evidence="3" id="KW-1185">Reference proteome</keyword>
<gene>
    <name evidence="2" type="ORF">G2W53_037084</name>
</gene>
<protein>
    <submittedName>
        <fullName evidence="2">Asparagine synthetase [glutamine-hydrolyzing] 3-like</fullName>
    </submittedName>
</protein>
<feature type="domain" description="Asparagine synthetase" evidence="1">
    <location>
        <begin position="276"/>
        <end position="295"/>
    </location>
</feature>
<accession>A0A834SV60</accession>
<dbReference type="GO" id="GO:0004066">
    <property type="term" value="F:asparagine synthase (glutamine-hydrolyzing) activity"/>
    <property type="evidence" value="ECO:0007669"/>
    <property type="project" value="InterPro"/>
</dbReference>
<organism evidence="2 3">
    <name type="scientific">Senna tora</name>
    <dbReference type="NCBI Taxonomy" id="362788"/>
    <lineage>
        <taxon>Eukaryota</taxon>
        <taxon>Viridiplantae</taxon>
        <taxon>Streptophyta</taxon>
        <taxon>Embryophyta</taxon>
        <taxon>Tracheophyta</taxon>
        <taxon>Spermatophyta</taxon>
        <taxon>Magnoliopsida</taxon>
        <taxon>eudicotyledons</taxon>
        <taxon>Gunneridae</taxon>
        <taxon>Pentapetalae</taxon>
        <taxon>rosids</taxon>
        <taxon>fabids</taxon>
        <taxon>Fabales</taxon>
        <taxon>Fabaceae</taxon>
        <taxon>Caesalpinioideae</taxon>
        <taxon>Cassia clade</taxon>
        <taxon>Senna</taxon>
    </lineage>
</organism>
<evidence type="ECO:0000259" key="1">
    <source>
        <dbReference type="Pfam" id="PF00733"/>
    </source>
</evidence>
<comment type="caution">
    <text evidence="2">The sequence shown here is derived from an EMBL/GenBank/DDBJ whole genome shotgun (WGS) entry which is preliminary data.</text>
</comment>
<dbReference type="Pfam" id="PF00733">
    <property type="entry name" value="Asn_synthase"/>
    <property type="match status" value="1"/>
</dbReference>
<evidence type="ECO:0000313" key="3">
    <source>
        <dbReference type="Proteomes" id="UP000634136"/>
    </source>
</evidence>
<dbReference type="OrthoDB" id="409189at2759"/>
<dbReference type="GO" id="GO:0006529">
    <property type="term" value="P:asparagine biosynthetic process"/>
    <property type="evidence" value="ECO:0007669"/>
    <property type="project" value="InterPro"/>
</dbReference>
<dbReference type="AlphaFoldDB" id="A0A834SV60"/>
<dbReference type="SUPFAM" id="SSF52402">
    <property type="entry name" value="Adenine nucleotide alpha hydrolases-like"/>
    <property type="match status" value="1"/>
</dbReference>
<name>A0A834SV60_9FABA</name>
<evidence type="ECO:0000313" key="2">
    <source>
        <dbReference type="EMBL" id="KAF7810341.1"/>
    </source>
</evidence>
<reference evidence="2" key="1">
    <citation type="submission" date="2020-09" db="EMBL/GenBank/DDBJ databases">
        <title>Genome-Enabled Discovery of Anthraquinone Biosynthesis in Senna tora.</title>
        <authorList>
            <person name="Kang S.-H."/>
            <person name="Pandey R.P."/>
            <person name="Lee C.-M."/>
            <person name="Sim J.-S."/>
            <person name="Jeong J.-T."/>
            <person name="Choi B.-S."/>
            <person name="Jung M."/>
            <person name="Ginzburg D."/>
            <person name="Zhao K."/>
            <person name="Won S.Y."/>
            <person name="Oh T.-J."/>
            <person name="Yu Y."/>
            <person name="Kim N.-H."/>
            <person name="Lee O.R."/>
            <person name="Lee T.-H."/>
            <person name="Bashyal P."/>
            <person name="Kim T.-S."/>
            <person name="Lee W.-H."/>
            <person name="Kawkins C."/>
            <person name="Kim C.-K."/>
            <person name="Kim J.S."/>
            <person name="Ahn B.O."/>
            <person name="Rhee S.Y."/>
            <person name="Sohng J.K."/>
        </authorList>
    </citation>
    <scope>NUCLEOTIDE SEQUENCE</scope>
    <source>
        <tissue evidence="2">Leaf</tissue>
    </source>
</reference>